<evidence type="ECO:0008006" key="3">
    <source>
        <dbReference type="Google" id="ProtNLM"/>
    </source>
</evidence>
<protein>
    <recommendedName>
        <fullName evidence="3">DUF3828 domain-containing protein</fullName>
    </recommendedName>
</protein>
<proteinExistence type="predicted"/>
<sequence>MTRLPRFASAPLHARRRTRLIAGACSLTAALALGGCNNFSGEEQRQADVIGSFYRIHIKNNAPGLPSAEELKQYQPLVSRALYTLLTQAEAADARYHAVAGTQAPPIVEGDLFTSLYEGATSFSVKSCDTDDVRSSCQVSFQYKKDGAQEAWNDKILLVREDDQWRIDDIEFIGNDQSSQREYLTDTLTDAIKEAE</sequence>
<organism evidence="1 2">
    <name type="scientific">Herbaspirillum frisingense</name>
    <dbReference type="NCBI Taxonomy" id="92645"/>
    <lineage>
        <taxon>Bacteria</taxon>
        <taxon>Pseudomonadati</taxon>
        <taxon>Pseudomonadota</taxon>
        <taxon>Betaproteobacteria</taxon>
        <taxon>Burkholderiales</taxon>
        <taxon>Oxalobacteraceae</taxon>
        <taxon>Herbaspirillum</taxon>
    </lineage>
</organism>
<dbReference type="AlphaFoldDB" id="A0A7V8JSJ4"/>
<reference evidence="2" key="1">
    <citation type="journal article" date="2020" name="MBio">
        <title>Horizontal gene transfer to a defensive symbiont with a reduced genome amongst a multipartite beetle microbiome.</title>
        <authorList>
            <person name="Waterworth S.C."/>
            <person name="Florez L.V."/>
            <person name="Rees E.R."/>
            <person name="Hertweck C."/>
            <person name="Kaltenpoth M."/>
            <person name="Kwan J.C."/>
        </authorList>
    </citation>
    <scope>NUCLEOTIDE SEQUENCE [LARGE SCALE GENOMIC DNA]</scope>
</reference>
<dbReference type="Proteomes" id="UP000462435">
    <property type="component" value="Unassembled WGS sequence"/>
</dbReference>
<evidence type="ECO:0000313" key="2">
    <source>
        <dbReference type="Proteomes" id="UP000462435"/>
    </source>
</evidence>
<accession>A0A7V8JSJ4</accession>
<evidence type="ECO:0000313" key="1">
    <source>
        <dbReference type="EMBL" id="KAF1038575.1"/>
    </source>
</evidence>
<dbReference type="EMBL" id="WNDX01000161">
    <property type="protein sequence ID" value="KAF1038575.1"/>
    <property type="molecule type" value="Genomic_DNA"/>
</dbReference>
<gene>
    <name evidence="1" type="ORF">GAK35_03757</name>
</gene>
<comment type="caution">
    <text evidence="1">The sequence shown here is derived from an EMBL/GenBank/DDBJ whole genome shotgun (WGS) entry which is preliminary data.</text>
</comment>
<name>A0A7V8JSJ4_9BURK</name>